<evidence type="ECO:0000256" key="1">
    <source>
        <dbReference type="ARBA" id="ARBA00004651"/>
    </source>
</evidence>
<name>A0A1F6CQT7_9BACT</name>
<dbReference type="EMBL" id="MFKW01000028">
    <property type="protein sequence ID" value="OGG51460.1"/>
    <property type="molecule type" value="Genomic_DNA"/>
</dbReference>
<dbReference type="InterPro" id="IPR050297">
    <property type="entry name" value="LipidA_mod_glycosyltrf_83"/>
</dbReference>
<feature type="transmembrane region" description="Helical" evidence="8">
    <location>
        <begin position="375"/>
        <end position="397"/>
    </location>
</feature>
<organism evidence="10 11">
    <name type="scientific">Candidatus Kaiserbacteria bacterium RIFCSPHIGHO2_01_FULL_54_36b</name>
    <dbReference type="NCBI Taxonomy" id="1798483"/>
    <lineage>
        <taxon>Bacteria</taxon>
        <taxon>Candidatus Kaiseribacteriota</taxon>
    </lineage>
</organism>
<evidence type="ECO:0000256" key="7">
    <source>
        <dbReference type="ARBA" id="ARBA00023136"/>
    </source>
</evidence>
<protein>
    <recommendedName>
        <fullName evidence="9">Glycosyltransferase RgtA/B/C/D-like domain-containing protein</fullName>
    </recommendedName>
</protein>
<feature type="transmembrane region" description="Helical" evidence="8">
    <location>
        <begin position="20"/>
        <end position="38"/>
    </location>
</feature>
<dbReference type="GO" id="GO:0016763">
    <property type="term" value="F:pentosyltransferase activity"/>
    <property type="evidence" value="ECO:0007669"/>
    <property type="project" value="TreeGrafter"/>
</dbReference>
<feature type="domain" description="Glycosyltransferase RgtA/B/C/D-like" evidence="9">
    <location>
        <begin position="78"/>
        <end position="236"/>
    </location>
</feature>
<keyword evidence="2" id="KW-1003">Cell membrane</keyword>
<reference evidence="10 11" key="1">
    <citation type="journal article" date="2016" name="Nat. Commun.">
        <title>Thousands of microbial genomes shed light on interconnected biogeochemical processes in an aquifer system.</title>
        <authorList>
            <person name="Anantharaman K."/>
            <person name="Brown C.T."/>
            <person name="Hug L.A."/>
            <person name="Sharon I."/>
            <person name="Castelle C.J."/>
            <person name="Probst A.J."/>
            <person name="Thomas B.C."/>
            <person name="Singh A."/>
            <person name="Wilkins M.J."/>
            <person name="Karaoz U."/>
            <person name="Brodie E.L."/>
            <person name="Williams K.H."/>
            <person name="Hubbard S.S."/>
            <person name="Banfield J.F."/>
        </authorList>
    </citation>
    <scope>NUCLEOTIDE SEQUENCE [LARGE SCALE GENOMIC DNA]</scope>
</reference>
<keyword evidence="4" id="KW-0808">Transferase</keyword>
<evidence type="ECO:0000313" key="11">
    <source>
        <dbReference type="Proteomes" id="UP000176445"/>
    </source>
</evidence>
<dbReference type="PANTHER" id="PTHR33908:SF11">
    <property type="entry name" value="MEMBRANE PROTEIN"/>
    <property type="match status" value="1"/>
</dbReference>
<comment type="caution">
    <text evidence="10">The sequence shown here is derived from an EMBL/GenBank/DDBJ whole genome shotgun (WGS) entry which is preliminary data.</text>
</comment>
<keyword evidence="3" id="KW-0328">Glycosyltransferase</keyword>
<keyword evidence="6 8" id="KW-1133">Transmembrane helix</keyword>
<dbReference type="AlphaFoldDB" id="A0A1F6CQT7"/>
<sequence>MKTRQQIEMLLRTHWHELVLFFSAILLQAAIFFLTARYGEGGFLWSSDAEWYFDLTKNLLTHRGFYLQYEWGPQALRTPLFPLFTAALHGIFSSLYWVIAVQNVLAALTVVLVYRFGRHLFGAHVGFFGSVLFLIESQRLQVANQLMSETLFLLLFIGSLLFFFRGGPGIPKTRDIIASGVLFGLSSLTRPVVQYLPLFLGAVVMFQAVRMHQFKRGTVQVILFVGVFLAVIFPWLLRNKIQFNQFKLSSAGGTTLYYADAVRLLEYKEKLRGNREEFFDDLTAKLIRDLDLPDLQQRLALHPESWKQESVRLMEFKYEPYFIQESFRLFRENILLYVGLKIWRNGVFLIESSLSRSLGALLHGIRIPEGVLYPYVFWLGRGFYVCLWFFSIISMFLHRHVIRQKLWILMPTLLIVEYFALLSDMNFDAPRMRLPINPLLFLTFAYFLHLFYHKFSVKWKELRRFRSR</sequence>
<dbReference type="InterPro" id="IPR038731">
    <property type="entry name" value="RgtA/B/C-like"/>
</dbReference>
<evidence type="ECO:0000256" key="3">
    <source>
        <dbReference type="ARBA" id="ARBA00022676"/>
    </source>
</evidence>
<feature type="transmembrane region" description="Helical" evidence="8">
    <location>
        <begin position="406"/>
        <end position="422"/>
    </location>
</feature>
<evidence type="ECO:0000259" key="9">
    <source>
        <dbReference type="Pfam" id="PF13231"/>
    </source>
</evidence>
<evidence type="ECO:0000256" key="4">
    <source>
        <dbReference type="ARBA" id="ARBA00022679"/>
    </source>
</evidence>
<evidence type="ECO:0000256" key="5">
    <source>
        <dbReference type="ARBA" id="ARBA00022692"/>
    </source>
</evidence>
<feature type="transmembrane region" description="Helical" evidence="8">
    <location>
        <begin position="121"/>
        <end position="140"/>
    </location>
</feature>
<evidence type="ECO:0000256" key="8">
    <source>
        <dbReference type="SAM" id="Phobius"/>
    </source>
</evidence>
<keyword evidence="7 8" id="KW-0472">Membrane</keyword>
<gene>
    <name evidence="10" type="ORF">A2704_04650</name>
</gene>
<accession>A0A1F6CQT7</accession>
<feature type="transmembrane region" description="Helical" evidence="8">
    <location>
        <begin position="334"/>
        <end position="355"/>
    </location>
</feature>
<evidence type="ECO:0000256" key="6">
    <source>
        <dbReference type="ARBA" id="ARBA00022989"/>
    </source>
</evidence>
<evidence type="ECO:0000256" key="2">
    <source>
        <dbReference type="ARBA" id="ARBA00022475"/>
    </source>
</evidence>
<evidence type="ECO:0000313" key="10">
    <source>
        <dbReference type="EMBL" id="OGG51460.1"/>
    </source>
</evidence>
<dbReference type="Proteomes" id="UP000176445">
    <property type="component" value="Unassembled WGS sequence"/>
</dbReference>
<feature type="transmembrane region" description="Helical" evidence="8">
    <location>
        <begin position="176"/>
        <end position="197"/>
    </location>
</feature>
<feature type="transmembrane region" description="Helical" evidence="8">
    <location>
        <begin position="217"/>
        <end position="237"/>
    </location>
</feature>
<feature type="transmembrane region" description="Helical" evidence="8">
    <location>
        <begin position="434"/>
        <end position="452"/>
    </location>
</feature>
<dbReference type="GO" id="GO:0005886">
    <property type="term" value="C:plasma membrane"/>
    <property type="evidence" value="ECO:0007669"/>
    <property type="project" value="UniProtKB-SubCell"/>
</dbReference>
<comment type="subcellular location">
    <subcellularLocation>
        <location evidence="1">Cell membrane</location>
        <topology evidence="1">Multi-pass membrane protein</topology>
    </subcellularLocation>
</comment>
<proteinExistence type="predicted"/>
<feature type="transmembrane region" description="Helical" evidence="8">
    <location>
        <begin position="146"/>
        <end position="164"/>
    </location>
</feature>
<dbReference type="Pfam" id="PF13231">
    <property type="entry name" value="PMT_2"/>
    <property type="match status" value="1"/>
</dbReference>
<keyword evidence="5 8" id="KW-0812">Transmembrane</keyword>
<dbReference type="GO" id="GO:0009103">
    <property type="term" value="P:lipopolysaccharide biosynthetic process"/>
    <property type="evidence" value="ECO:0007669"/>
    <property type="project" value="UniProtKB-ARBA"/>
</dbReference>
<dbReference type="PANTHER" id="PTHR33908">
    <property type="entry name" value="MANNOSYLTRANSFERASE YKCB-RELATED"/>
    <property type="match status" value="1"/>
</dbReference>
<feature type="transmembrane region" description="Helical" evidence="8">
    <location>
        <begin position="94"/>
        <end position="114"/>
    </location>
</feature>